<dbReference type="InterPro" id="IPR029058">
    <property type="entry name" value="AB_hydrolase_fold"/>
</dbReference>
<dbReference type="GO" id="GO:0017000">
    <property type="term" value="P:antibiotic biosynthetic process"/>
    <property type="evidence" value="ECO:0007669"/>
    <property type="project" value="UniProtKB-ARBA"/>
</dbReference>
<dbReference type="PANTHER" id="PTHR33938">
    <property type="entry name" value="FERULOYL ESTERASE B-RELATED"/>
    <property type="match status" value="1"/>
</dbReference>
<evidence type="ECO:0000256" key="3">
    <source>
        <dbReference type="ARBA" id="ARBA00022723"/>
    </source>
</evidence>
<proteinExistence type="inferred from homology"/>
<evidence type="ECO:0000256" key="7">
    <source>
        <dbReference type="ARBA" id="ARBA00023157"/>
    </source>
</evidence>
<dbReference type="Proteomes" id="UP001219568">
    <property type="component" value="Unassembled WGS sequence"/>
</dbReference>
<dbReference type="SUPFAM" id="SSF53474">
    <property type="entry name" value="alpha/beta-Hydrolases"/>
    <property type="match status" value="1"/>
</dbReference>
<dbReference type="Gene3D" id="3.40.50.1820">
    <property type="entry name" value="alpha/beta hydrolase"/>
    <property type="match status" value="1"/>
</dbReference>
<evidence type="ECO:0000256" key="2">
    <source>
        <dbReference type="ARBA" id="ARBA00022487"/>
    </source>
</evidence>
<sequence>MISSFAYCLAVAQLGVAAAAASTKSCTAETFSSLDLPNIKVSSVDVTSKNVAWPSTSDLLNVYRVPKNGTVAVCQLTVNYTHPGWNDNVTTWISLPLDSWNGRFAGMGGGGYTTGELVHNSQAAFEGFAAASTDGGHGESATTESWALASEGNVNWPNLNDFSSVALDDAASLGKAAIKMFYGHPAKYSYWNGCSTGGRQGHMMAQRYPTQYDGILAGAPAINWDKFIPAEYWPQVMMKELDYYPSSCEMDALTQSAISACDELDGVKDGIISMEGLCHFDPLTVVGKTVNCTSPNGTIKISKKAAQIAAAIWAGAKASDGSALWYGLPYESPLTYLGGTNCMSLTDCESLPFTISSDWIKLFLQKNTSFDVSTIGYEEFDTLFRQSVNEYASAIGTRDPDLTRFKNAGGKMITWHGMKDQLIFFNGTEHYYRQVLEHDPKAHDFYRFFPAPGVEQCRGGPGWYPGESMKALMDWVEKGIAPETLKAIATPSATGDAQLPLRTAGLCPWPKVMTFVGGNPNKASSFVCK</sequence>
<organism evidence="9 10">
    <name type="scientific">Penicillium canescens</name>
    <dbReference type="NCBI Taxonomy" id="5083"/>
    <lineage>
        <taxon>Eukaryota</taxon>
        <taxon>Fungi</taxon>
        <taxon>Dikarya</taxon>
        <taxon>Ascomycota</taxon>
        <taxon>Pezizomycotina</taxon>
        <taxon>Eurotiomycetes</taxon>
        <taxon>Eurotiomycetidae</taxon>
        <taxon>Eurotiales</taxon>
        <taxon>Aspergillaceae</taxon>
        <taxon>Penicillium</taxon>
    </lineage>
</organism>
<evidence type="ECO:0000256" key="5">
    <source>
        <dbReference type="ARBA" id="ARBA00022801"/>
    </source>
</evidence>
<keyword evidence="10" id="KW-1185">Reference proteome</keyword>
<keyword evidence="3" id="KW-0479">Metal-binding</keyword>
<evidence type="ECO:0000256" key="8">
    <source>
        <dbReference type="RuleBase" id="RU361238"/>
    </source>
</evidence>
<dbReference type="GO" id="GO:0072330">
    <property type="term" value="P:monocarboxylic acid biosynthetic process"/>
    <property type="evidence" value="ECO:0007669"/>
    <property type="project" value="UniProtKB-ARBA"/>
</dbReference>
<protein>
    <recommendedName>
        <fullName evidence="8">Carboxylic ester hydrolase</fullName>
        <ecNumber evidence="8">3.1.1.-</ecNumber>
    </recommendedName>
</protein>
<dbReference type="EC" id="3.1.1.-" evidence="8"/>
<feature type="chain" id="PRO_5041780887" description="Carboxylic ester hydrolase" evidence="8">
    <location>
        <begin position="29"/>
        <end position="529"/>
    </location>
</feature>
<keyword evidence="2" id="KW-0719">Serine esterase</keyword>
<keyword evidence="4 8" id="KW-0732">Signal</keyword>
<evidence type="ECO:0000256" key="1">
    <source>
        <dbReference type="ARBA" id="ARBA00006249"/>
    </source>
</evidence>
<evidence type="ECO:0000313" key="9">
    <source>
        <dbReference type="EMBL" id="KAJ6057874.1"/>
    </source>
</evidence>
<evidence type="ECO:0000256" key="4">
    <source>
        <dbReference type="ARBA" id="ARBA00022729"/>
    </source>
</evidence>
<dbReference type="EMBL" id="JAQJZL010000001">
    <property type="protein sequence ID" value="KAJ6057874.1"/>
    <property type="molecule type" value="Genomic_DNA"/>
</dbReference>
<dbReference type="InterPro" id="IPR011118">
    <property type="entry name" value="Tannase/feruloyl_esterase"/>
</dbReference>
<feature type="signal peptide" evidence="8">
    <location>
        <begin position="1"/>
        <end position="28"/>
    </location>
</feature>
<comment type="similarity">
    <text evidence="1 8">Belongs to the tannase family.</text>
</comment>
<keyword evidence="7" id="KW-1015">Disulfide bond</keyword>
<comment type="caution">
    <text evidence="9">The sequence shown here is derived from an EMBL/GenBank/DDBJ whole genome shotgun (WGS) entry which is preliminary data.</text>
</comment>
<keyword evidence="6" id="KW-0106">Calcium</keyword>
<dbReference type="GO" id="GO:0046872">
    <property type="term" value="F:metal ion binding"/>
    <property type="evidence" value="ECO:0007669"/>
    <property type="project" value="UniProtKB-KW"/>
</dbReference>
<reference evidence="9" key="2">
    <citation type="submission" date="2023-01" db="EMBL/GenBank/DDBJ databases">
        <authorList>
            <person name="Petersen C."/>
        </authorList>
    </citation>
    <scope>NUCLEOTIDE SEQUENCE</scope>
    <source>
        <strain evidence="9">IBT 15450</strain>
    </source>
</reference>
<accession>A0AAD6IP44</accession>
<keyword evidence="5 8" id="KW-0378">Hydrolase</keyword>
<dbReference type="GO" id="GO:0030600">
    <property type="term" value="F:feruloyl esterase activity"/>
    <property type="evidence" value="ECO:0007669"/>
    <property type="project" value="UniProtKB-ARBA"/>
</dbReference>
<evidence type="ECO:0000313" key="10">
    <source>
        <dbReference type="Proteomes" id="UP001219568"/>
    </source>
</evidence>
<dbReference type="AlphaFoldDB" id="A0AAD6IP44"/>
<gene>
    <name evidence="9" type="ORF">N7460_001148</name>
</gene>
<dbReference type="Pfam" id="PF07519">
    <property type="entry name" value="Tannase"/>
    <property type="match status" value="1"/>
</dbReference>
<name>A0AAD6IP44_PENCN</name>
<dbReference type="PANTHER" id="PTHR33938:SF8">
    <property type="entry name" value="CARBOXYLIC ESTER HYDROLASE"/>
    <property type="match status" value="1"/>
</dbReference>
<reference evidence="9" key="1">
    <citation type="journal article" date="2023" name="IMA Fungus">
        <title>Comparative genomic study of the Penicillium genus elucidates a diverse pangenome and 15 lateral gene transfer events.</title>
        <authorList>
            <person name="Petersen C."/>
            <person name="Sorensen T."/>
            <person name="Nielsen M.R."/>
            <person name="Sondergaard T.E."/>
            <person name="Sorensen J.L."/>
            <person name="Fitzpatrick D.A."/>
            <person name="Frisvad J.C."/>
            <person name="Nielsen K.L."/>
        </authorList>
    </citation>
    <scope>NUCLEOTIDE SEQUENCE</scope>
    <source>
        <strain evidence="9">IBT 15450</strain>
    </source>
</reference>
<evidence type="ECO:0000256" key="6">
    <source>
        <dbReference type="ARBA" id="ARBA00022837"/>
    </source>
</evidence>